<dbReference type="Proteomes" id="UP000707138">
    <property type="component" value="Unassembled WGS sequence"/>
</dbReference>
<evidence type="ECO:0000256" key="2">
    <source>
        <dbReference type="ARBA" id="ARBA00023002"/>
    </source>
</evidence>
<name>A0ABS2GEH4_9FIRM</name>
<evidence type="ECO:0000313" key="5">
    <source>
        <dbReference type="Proteomes" id="UP000707138"/>
    </source>
</evidence>
<dbReference type="InterPro" id="IPR051312">
    <property type="entry name" value="Diverse_Substr_Oxidored"/>
</dbReference>
<dbReference type="Pfam" id="PF00941">
    <property type="entry name" value="FAD_binding_5"/>
    <property type="match status" value="1"/>
</dbReference>
<dbReference type="Gene3D" id="3.30.465.10">
    <property type="match status" value="1"/>
</dbReference>
<keyword evidence="5" id="KW-1185">Reference proteome</keyword>
<dbReference type="EMBL" id="JACJLA010000006">
    <property type="protein sequence ID" value="MBM6912561.1"/>
    <property type="molecule type" value="Genomic_DNA"/>
</dbReference>
<dbReference type="Pfam" id="PF03450">
    <property type="entry name" value="CO_deh_flav_C"/>
    <property type="match status" value="1"/>
</dbReference>
<organism evidence="4 5">
    <name type="scientific">Veillonella magna</name>
    <dbReference type="NCBI Taxonomy" id="464322"/>
    <lineage>
        <taxon>Bacteria</taxon>
        <taxon>Bacillati</taxon>
        <taxon>Bacillota</taxon>
        <taxon>Negativicutes</taxon>
        <taxon>Veillonellales</taxon>
        <taxon>Veillonellaceae</taxon>
        <taxon>Veillonella</taxon>
    </lineage>
</organism>
<gene>
    <name evidence="4" type="ORF">H6A01_04390</name>
</gene>
<dbReference type="SMART" id="SM01092">
    <property type="entry name" value="CO_deh_flav_C"/>
    <property type="match status" value="1"/>
</dbReference>
<dbReference type="SUPFAM" id="SSF56176">
    <property type="entry name" value="FAD-binding/transporter-associated domain-like"/>
    <property type="match status" value="1"/>
</dbReference>
<evidence type="ECO:0000256" key="1">
    <source>
        <dbReference type="ARBA" id="ARBA00022630"/>
    </source>
</evidence>
<dbReference type="InterPro" id="IPR036318">
    <property type="entry name" value="FAD-bd_PCMH-like_sf"/>
</dbReference>
<dbReference type="Gene3D" id="3.30.390.50">
    <property type="entry name" value="CO dehydrogenase flavoprotein, C-terminal domain"/>
    <property type="match status" value="1"/>
</dbReference>
<evidence type="ECO:0000313" key="4">
    <source>
        <dbReference type="EMBL" id="MBM6912561.1"/>
    </source>
</evidence>
<comment type="caution">
    <text evidence="4">The sequence shown here is derived from an EMBL/GenBank/DDBJ whole genome shotgun (WGS) entry which is preliminary data.</text>
</comment>
<dbReference type="PANTHER" id="PTHR42659:SF9">
    <property type="entry name" value="XANTHINE DEHYDROGENASE FAD-BINDING SUBUNIT XDHB-RELATED"/>
    <property type="match status" value="1"/>
</dbReference>
<dbReference type="SUPFAM" id="SSF55447">
    <property type="entry name" value="CO dehydrogenase flavoprotein C-terminal domain-like"/>
    <property type="match status" value="1"/>
</dbReference>
<accession>A0ABS2GEH4</accession>
<dbReference type="InterPro" id="IPR016166">
    <property type="entry name" value="FAD-bd_PCMH"/>
</dbReference>
<protein>
    <submittedName>
        <fullName evidence="4">FAD binding domain-containing protein</fullName>
    </submittedName>
</protein>
<keyword evidence="1" id="KW-0285">Flavoprotein</keyword>
<dbReference type="PROSITE" id="PS51387">
    <property type="entry name" value="FAD_PCMH"/>
    <property type="match status" value="1"/>
</dbReference>
<sequence>MVNGYMATSLREALEIRAAHDVVPYGGGTDLMIAADTSLTYLYVNRIPEMKQIAVDDAYVRIGASCTFTEVLASPLVPPLMKAAVEQIGAPAIRNGGTMGGNIGNGSAKADSVLIEFVLGAKLRLASVRGERIVPIEAFYKGRKQLDLAKDELIVEILLPKDADYEWYYEKVGARRALAISRISFAGLLRCDGDVITDFATAFGAVAGTVLRFPDVEAMVIGKTKAEVKAMHDAIVAAYGDHIVPTAGRVSKEYRKDVCLNLIEDFLTSKGL</sequence>
<dbReference type="RefSeq" id="WP_205087664.1">
    <property type="nucleotide sequence ID" value="NZ_JACJLA010000006.1"/>
</dbReference>
<reference evidence="4 5" key="1">
    <citation type="journal article" date="2021" name="Sci. Rep.">
        <title>The distribution of antibiotic resistance genes in chicken gut microbiota commensals.</title>
        <authorList>
            <person name="Juricova H."/>
            <person name="Matiasovicova J."/>
            <person name="Kubasova T."/>
            <person name="Cejkova D."/>
            <person name="Rychlik I."/>
        </authorList>
    </citation>
    <scope>NUCLEOTIDE SEQUENCE [LARGE SCALE GENOMIC DNA]</scope>
    <source>
        <strain evidence="4 5">An537</strain>
    </source>
</reference>
<dbReference type="InterPro" id="IPR002346">
    <property type="entry name" value="Mopterin_DH_FAD-bd"/>
</dbReference>
<evidence type="ECO:0000259" key="3">
    <source>
        <dbReference type="PROSITE" id="PS51387"/>
    </source>
</evidence>
<dbReference type="InterPro" id="IPR036683">
    <property type="entry name" value="CO_DH_flav_C_dom_sf"/>
</dbReference>
<proteinExistence type="predicted"/>
<dbReference type="InterPro" id="IPR005107">
    <property type="entry name" value="CO_DH_flav_C"/>
</dbReference>
<dbReference type="InterPro" id="IPR016169">
    <property type="entry name" value="FAD-bd_PCMH_sub2"/>
</dbReference>
<keyword evidence="2" id="KW-0560">Oxidoreductase</keyword>
<feature type="domain" description="FAD-binding PCMH-type" evidence="3">
    <location>
        <begin position="1"/>
        <end position="164"/>
    </location>
</feature>
<dbReference type="PANTHER" id="PTHR42659">
    <property type="entry name" value="XANTHINE DEHYDROGENASE SUBUNIT C-RELATED"/>
    <property type="match status" value="1"/>
</dbReference>